<evidence type="ECO:0000256" key="2">
    <source>
        <dbReference type="ARBA" id="ARBA00022692"/>
    </source>
</evidence>
<feature type="transmembrane region" description="Helical" evidence="6">
    <location>
        <begin position="436"/>
        <end position="453"/>
    </location>
</feature>
<feature type="domain" description="Major facilitator superfamily (MFS) profile" evidence="7">
    <location>
        <begin position="113"/>
        <end position="490"/>
    </location>
</feature>
<feature type="transmembrane region" description="Helical" evidence="6">
    <location>
        <begin position="396"/>
        <end position="415"/>
    </location>
</feature>
<feature type="transmembrane region" description="Helical" evidence="6">
    <location>
        <begin position="151"/>
        <end position="172"/>
    </location>
</feature>
<comment type="subcellular location">
    <subcellularLocation>
        <location evidence="1">Cell membrane</location>
        <topology evidence="1">Multi-pass membrane protein</topology>
    </subcellularLocation>
</comment>
<feature type="transmembrane region" description="Helical" evidence="6">
    <location>
        <begin position="339"/>
        <end position="363"/>
    </location>
</feature>
<protein>
    <submittedName>
        <fullName evidence="8">MFS family permease</fullName>
    </submittedName>
</protein>
<dbReference type="InterPro" id="IPR011701">
    <property type="entry name" value="MFS"/>
</dbReference>
<dbReference type="GO" id="GO:0005886">
    <property type="term" value="C:plasma membrane"/>
    <property type="evidence" value="ECO:0007669"/>
    <property type="project" value="UniProtKB-SubCell"/>
</dbReference>
<sequence>MSETAGGTSGRPGTPADGAHAAHRADAAHPGGVAGGGDVVNRDPDHAPNGDGPTGTAAGTTAGTGTGTHPHEDHPHALHPHEESLADWEESVEATIEETVVDERADVRRQPLAVWVTAAAAVFAFMGIGLVDPILPAIATNLDATSSQVSLLFTSYFLVTAVMMLVTGAISSRIGAKKTLLLGLAVIVIFAALSGLSPSVSQLVGFRAGWGVGNSLFVATSLAVIVAVASGGRAVAIIVYEAALGLGMAVGPLVGALLGGIHWRAPFFGVGVLMFVAFVVLLVKLPTIPKPDKPTSVIDPLRALTHPGLFGVSLSALFYNFGFFTILAFTPFILGFGPYGIGAVFFGWGVALALFSVVVAPIIQNRLGTVNTTLVTLVGLIVLLVLLAVFHDTRPVVIVLVVISGALLGVNNTMYTEMAMSVSDAPQPVASAGYNFVRWLGGAIAPFVATSLGEAAGPVLPYSTAAVVVFIAGVVMVGARNAVEVHEPDHV</sequence>
<reference evidence="8" key="1">
    <citation type="submission" date="2020-08" db="EMBL/GenBank/DDBJ databases">
        <title>Sequencing the genomes of 1000 actinobacteria strains.</title>
        <authorList>
            <person name="Klenk H.-P."/>
        </authorList>
    </citation>
    <scope>NUCLEOTIDE SEQUENCE</scope>
    <source>
        <strain evidence="8">DSM 20582</strain>
    </source>
</reference>
<feature type="transmembrane region" description="Helical" evidence="6">
    <location>
        <begin position="112"/>
        <end position="131"/>
    </location>
</feature>
<dbReference type="InterPro" id="IPR020846">
    <property type="entry name" value="MFS_dom"/>
</dbReference>
<comment type="caution">
    <text evidence="8">The sequence shown here is derived from an EMBL/GenBank/DDBJ whole genome shotgun (WGS) entry which is preliminary data.</text>
</comment>
<dbReference type="AlphaFoldDB" id="A0A8H9Y9L2"/>
<proteinExistence type="predicted"/>
<accession>A0A8H9Y9L2</accession>
<dbReference type="PANTHER" id="PTHR43683">
    <property type="entry name" value="MULTIDRUG EFFLUX PROTEIN YFMO"/>
    <property type="match status" value="1"/>
</dbReference>
<dbReference type="PRINTS" id="PR01035">
    <property type="entry name" value="TCRTETA"/>
</dbReference>
<feature type="transmembrane region" description="Helical" evidence="6">
    <location>
        <begin position="179"/>
        <end position="196"/>
    </location>
</feature>
<dbReference type="GO" id="GO:0022857">
    <property type="term" value="F:transmembrane transporter activity"/>
    <property type="evidence" value="ECO:0007669"/>
    <property type="project" value="InterPro"/>
</dbReference>
<dbReference type="InterPro" id="IPR036259">
    <property type="entry name" value="MFS_trans_sf"/>
</dbReference>
<dbReference type="PANTHER" id="PTHR43683:SF1">
    <property type="entry name" value="MULTIDRUG EFFLUX PROTEIN YFMO"/>
    <property type="match status" value="1"/>
</dbReference>
<organism evidence="8 9">
    <name type="scientific">Corynebacterium bovis DSM 20582 = CIP 54.80</name>
    <dbReference type="NCBI Taxonomy" id="927655"/>
    <lineage>
        <taxon>Bacteria</taxon>
        <taxon>Bacillati</taxon>
        <taxon>Actinomycetota</taxon>
        <taxon>Actinomycetes</taxon>
        <taxon>Mycobacteriales</taxon>
        <taxon>Corynebacteriaceae</taxon>
        <taxon>Corynebacterium</taxon>
    </lineage>
</organism>
<evidence type="ECO:0000256" key="4">
    <source>
        <dbReference type="ARBA" id="ARBA00023136"/>
    </source>
</evidence>
<evidence type="ECO:0000256" key="6">
    <source>
        <dbReference type="SAM" id="Phobius"/>
    </source>
</evidence>
<evidence type="ECO:0000256" key="3">
    <source>
        <dbReference type="ARBA" id="ARBA00022989"/>
    </source>
</evidence>
<feature type="transmembrane region" description="Helical" evidence="6">
    <location>
        <begin position="459"/>
        <end position="479"/>
    </location>
</feature>
<feature type="transmembrane region" description="Helical" evidence="6">
    <location>
        <begin position="308"/>
        <end position="333"/>
    </location>
</feature>
<evidence type="ECO:0000313" key="9">
    <source>
        <dbReference type="Proteomes" id="UP000612712"/>
    </source>
</evidence>
<dbReference type="InterPro" id="IPR053200">
    <property type="entry name" value="YfmO-like"/>
</dbReference>
<evidence type="ECO:0000256" key="5">
    <source>
        <dbReference type="SAM" id="MobiDB-lite"/>
    </source>
</evidence>
<feature type="transmembrane region" description="Helical" evidence="6">
    <location>
        <begin position="237"/>
        <end position="261"/>
    </location>
</feature>
<name>A0A8H9Y9L2_9CORY</name>
<keyword evidence="3 6" id="KW-1133">Transmembrane helix</keyword>
<dbReference type="Pfam" id="PF07690">
    <property type="entry name" value="MFS_1"/>
    <property type="match status" value="1"/>
</dbReference>
<dbReference type="Proteomes" id="UP000612712">
    <property type="component" value="Unassembled WGS sequence"/>
</dbReference>
<feature type="region of interest" description="Disordered" evidence="5">
    <location>
        <begin position="1"/>
        <end position="78"/>
    </location>
</feature>
<dbReference type="Gene3D" id="1.20.1250.20">
    <property type="entry name" value="MFS general substrate transporter like domains"/>
    <property type="match status" value="1"/>
</dbReference>
<feature type="compositionally biased region" description="Low complexity" evidence="5">
    <location>
        <begin position="50"/>
        <end position="63"/>
    </location>
</feature>
<dbReference type="PROSITE" id="PS50850">
    <property type="entry name" value="MFS"/>
    <property type="match status" value="1"/>
</dbReference>
<evidence type="ECO:0000259" key="7">
    <source>
        <dbReference type="PROSITE" id="PS50850"/>
    </source>
</evidence>
<feature type="transmembrane region" description="Helical" evidence="6">
    <location>
        <begin position="370"/>
        <end position="390"/>
    </location>
</feature>
<feature type="transmembrane region" description="Helical" evidence="6">
    <location>
        <begin position="267"/>
        <end position="287"/>
    </location>
</feature>
<evidence type="ECO:0000313" key="8">
    <source>
        <dbReference type="EMBL" id="MBB3115868.1"/>
    </source>
</evidence>
<dbReference type="CDD" id="cd17474">
    <property type="entry name" value="MFS_YfmO_like"/>
    <property type="match status" value="1"/>
</dbReference>
<evidence type="ECO:0000256" key="1">
    <source>
        <dbReference type="ARBA" id="ARBA00004651"/>
    </source>
</evidence>
<dbReference type="EMBL" id="JACHWT010000004">
    <property type="protein sequence ID" value="MBB3115868.1"/>
    <property type="molecule type" value="Genomic_DNA"/>
</dbReference>
<dbReference type="SUPFAM" id="SSF103473">
    <property type="entry name" value="MFS general substrate transporter"/>
    <property type="match status" value="1"/>
</dbReference>
<dbReference type="InterPro" id="IPR001958">
    <property type="entry name" value="Tet-R_TetA/multi-R_MdtG-like"/>
</dbReference>
<feature type="compositionally biased region" description="Basic and acidic residues" evidence="5">
    <location>
        <begin position="69"/>
        <end position="78"/>
    </location>
</feature>
<keyword evidence="2 6" id="KW-0812">Transmembrane</keyword>
<keyword evidence="4 6" id="KW-0472">Membrane</keyword>
<gene>
    <name evidence="8" type="ORF">FHU32_001087</name>
</gene>
<feature type="transmembrane region" description="Helical" evidence="6">
    <location>
        <begin position="208"/>
        <end position="230"/>
    </location>
</feature>